<proteinExistence type="predicted"/>
<reference evidence="1" key="1">
    <citation type="submission" date="2022-01" db="EMBL/GenBank/DDBJ databases">
        <authorList>
            <person name="King R."/>
        </authorList>
    </citation>
    <scope>NUCLEOTIDE SEQUENCE</scope>
</reference>
<sequence>MPRSSNMIYFMTCKQYFLGTIFNARSEGSISPRTRATQKTSQNC</sequence>
<dbReference type="EMBL" id="OV725080">
    <property type="protein sequence ID" value="CAH1398493.1"/>
    <property type="molecule type" value="Genomic_DNA"/>
</dbReference>
<accession>A0A9P0HAP1</accession>
<keyword evidence="2" id="KW-1185">Reference proteome</keyword>
<dbReference type="AlphaFoldDB" id="A0A9P0HAP1"/>
<protein>
    <submittedName>
        <fullName evidence="1">Uncharacterized protein</fullName>
    </submittedName>
</protein>
<name>A0A9P0HAP1_NEZVI</name>
<gene>
    <name evidence="1" type="ORF">NEZAVI_LOCUS8128</name>
</gene>
<evidence type="ECO:0000313" key="1">
    <source>
        <dbReference type="EMBL" id="CAH1398493.1"/>
    </source>
</evidence>
<dbReference type="Proteomes" id="UP001152798">
    <property type="component" value="Chromosome 4"/>
</dbReference>
<evidence type="ECO:0000313" key="2">
    <source>
        <dbReference type="Proteomes" id="UP001152798"/>
    </source>
</evidence>
<organism evidence="1 2">
    <name type="scientific">Nezara viridula</name>
    <name type="common">Southern green stink bug</name>
    <name type="synonym">Cimex viridulus</name>
    <dbReference type="NCBI Taxonomy" id="85310"/>
    <lineage>
        <taxon>Eukaryota</taxon>
        <taxon>Metazoa</taxon>
        <taxon>Ecdysozoa</taxon>
        <taxon>Arthropoda</taxon>
        <taxon>Hexapoda</taxon>
        <taxon>Insecta</taxon>
        <taxon>Pterygota</taxon>
        <taxon>Neoptera</taxon>
        <taxon>Paraneoptera</taxon>
        <taxon>Hemiptera</taxon>
        <taxon>Heteroptera</taxon>
        <taxon>Panheteroptera</taxon>
        <taxon>Pentatomomorpha</taxon>
        <taxon>Pentatomoidea</taxon>
        <taxon>Pentatomidae</taxon>
        <taxon>Pentatominae</taxon>
        <taxon>Nezara</taxon>
    </lineage>
</organism>